<sequence length="108" mass="12024">MNLRNNKQLNLVKLRTNEASELGIWVRQQCIEKGDLQVDSDHDGYDDGDGEQAITRLLATTVVTSEGRRAVASVTTRMMAARARNKMTATMIIRMEPTRATTWTATGV</sequence>
<dbReference type="KEGG" id="spu:115927908"/>
<reference evidence="1" key="2">
    <citation type="submission" date="2021-01" db="UniProtKB">
        <authorList>
            <consortium name="EnsemblMetazoa"/>
        </authorList>
    </citation>
    <scope>IDENTIFICATION</scope>
</reference>
<keyword evidence="2" id="KW-1185">Reference proteome</keyword>
<dbReference type="EnsemblMetazoa" id="XM_030994251">
    <property type="protein sequence ID" value="XP_030850111"/>
    <property type="gene ID" value="LOC115927908"/>
</dbReference>
<dbReference type="Proteomes" id="UP000007110">
    <property type="component" value="Unassembled WGS sequence"/>
</dbReference>
<dbReference type="RefSeq" id="XP_030850111.1">
    <property type="nucleotide sequence ID" value="XM_030994251.1"/>
</dbReference>
<evidence type="ECO:0000313" key="2">
    <source>
        <dbReference type="Proteomes" id="UP000007110"/>
    </source>
</evidence>
<dbReference type="AlphaFoldDB" id="A0A7M7T2Z5"/>
<dbReference type="GeneID" id="115927908"/>
<dbReference type="InParanoid" id="A0A7M7T2Z5"/>
<proteinExistence type="predicted"/>
<name>A0A7M7T2Z5_STRPU</name>
<accession>A0A7M7T2Z5</accession>
<organism evidence="1 2">
    <name type="scientific">Strongylocentrotus purpuratus</name>
    <name type="common">Purple sea urchin</name>
    <dbReference type="NCBI Taxonomy" id="7668"/>
    <lineage>
        <taxon>Eukaryota</taxon>
        <taxon>Metazoa</taxon>
        <taxon>Echinodermata</taxon>
        <taxon>Eleutherozoa</taxon>
        <taxon>Echinozoa</taxon>
        <taxon>Echinoidea</taxon>
        <taxon>Euechinoidea</taxon>
        <taxon>Echinacea</taxon>
        <taxon>Camarodonta</taxon>
        <taxon>Echinidea</taxon>
        <taxon>Strongylocentrotidae</taxon>
        <taxon>Strongylocentrotus</taxon>
    </lineage>
</organism>
<evidence type="ECO:0000313" key="1">
    <source>
        <dbReference type="EnsemblMetazoa" id="XP_030850111"/>
    </source>
</evidence>
<protein>
    <submittedName>
        <fullName evidence="1">Uncharacterized protein</fullName>
    </submittedName>
</protein>
<reference evidence="2" key="1">
    <citation type="submission" date="2015-02" db="EMBL/GenBank/DDBJ databases">
        <title>Genome sequencing for Strongylocentrotus purpuratus.</title>
        <authorList>
            <person name="Murali S."/>
            <person name="Liu Y."/>
            <person name="Vee V."/>
            <person name="English A."/>
            <person name="Wang M."/>
            <person name="Skinner E."/>
            <person name="Han Y."/>
            <person name="Muzny D.M."/>
            <person name="Worley K.C."/>
            <person name="Gibbs R.A."/>
        </authorList>
    </citation>
    <scope>NUCLEOTIDE SEQUENCE</scope>
</reference>